<dbReference type="PANTHER" id="PTHR41878">
    <property type="entry name" value="LEXA REPRESSOR-RELATED"/>
    <property type="match status" value="1"/>
</dbReference>
<evidence type="ECO:0000313" key="2">
    <source>
        <dbReference type="EMBL" id="QTX06337.1"/>
    </source>
</evidence>
<proteinExistence type="predicted"/>
<dbReference type="InterPro" id="IPR024047">
    <property type="entry name" value="MM3350-like_sf"/>
</dbReference>
<sequence length="479" mass="52584">MPGRGFDAPDLLKFIEHAFPGVPREELIGQLAGGLGAAWRRPEPQLLPVPDRVRGFRLRVDLQHTKPPVWRRIEVSGDLTLPRLHAVLQATMGWTDSHLHRFRTGNDRMAPEFITPFDLEEGEEGMLEDEVRLDQLVAESGDRLWYDYDFGDGWKHVLRVEQVLDMPPEVPRCLTGKLACPPEDCGGVWGYGELADWVRSDYDGALRPEVFDSDEHARDWLPSDWHPDRFDVDETNERIAAAVAEPAPVGEELASLLEAAERRGASILRDILGRPASHGPVAVDDAEAAALTEPFRVLLDVIGGGANLTAAGYLRPDDVEEIARRTGITEWWIGKANREDLTPPVATLRSAARALGLVAVRNGRISPTRAAARCAGDPQALLHHIVGRLPLGKSPAERQAGWAALVVAGSDADLELWNHLIVGVLFDLGWRDGHDRRSMPPADSPTLDVMEQLAGVSRGRRLGGIHRPVGAIARAAVRG</sequence>
<protein>
    <submittedName>
        <fullName evidence="2">Plasmid pRiA4b ORF-3 family protein</fullName>
    </submittedName>
</protein>
<keyword evidence="3" id="KW-1185">Reference proteome</keyword>
<evidence type="ECO:0000313" key="3">
    <source>
        <dbReference type="Proteomes" id="UP000671914"/>
    </source>
</evidence>
<dbReference type="SUPFAM" id="SSF159941">
    <property type="entry name" value="MM3350-like"/>
    <property type="match status" value="1"/>
</dbReference>
<dbReference type="InterPro" id="IPR012912">
    <property type="entry name" value="Plasmid_pRiA4b_Orf3-like"/>
</dbReference>
<dbReference type="AlphaFoldDB" id="A0A975IQ66"/>
<name>A0A975IQ66_9MICO</name>
<reference evidence="2" key="1">
    <citation type="submission" date="2021-03" db="EMBL/GenBank/DDBJ databases">
        <title>Agromyces archimandritus sp. nov., isolated from the cockroach Archimandrita tessellata.</title>
        <authorList>
            <person name="Guzman J."/>
            <person name="Ortuzar M."/>
            <person name="Poehlein A."/>
            <person name="Daniel R."/>
            <person name="Trujillo M."/>
            <person name="Vilcinskas A."/>
        </authorList>
    </citation>
    <scope>NUCLEOTIDE SEQUENCE</scope>
    <source>
        <strain evidence="2">G127AT</strain>
    </source>
</reference>
<feature type="domain" description="Plasmid pRiA4b Orf3-like" evidence="1">
    <location>
        <begin position="55"/>
        <end position="234"/>
    </location>
</feature>
<gene>
    <name evidence="2" type="ORF">G127AT_14055</name>
</gene>
<dbReference type="Proteomes" id="UP000671914">
    <property type="component" value="Chromosome"/>
</dbReference>
<accession>A0A975IQ66</accession>
<dbReference type="EMBL" id="CP071696">
    <property type="protein sequence ID" value="QTX06337.1"/>
    <property type="molecule type" value="Genomic_DNA"/>
</dbReference>
<dbReference type="KEGG" id="aarc:G127AT_14055"/>
<organism evidence="2 3">
    <name type="scientific">Agromyces archimandritae</name>
    <dbReference type="NCBI Taxonomy" id="2781962"/>
    <lineage>
        <taxon>Bacteria</taxon>
        <taxon>Bacillati</taxon>
        <taxon>Actinomycetota</taxon>
        <taxon>Actinomycetes</taxon>
        <taxon>Micrococcales</taxon>
        <taxon>Microbacteriaceae</taxon>
        <taxon>Agromyces</taxon>
    </lineage>
</organism>
<dbReference type="Pfam" id="PF07929">
    <property type="entry name" value="PRiA4_ORF3"/>
    <property type="match status" value="1"/>
</dbReference>
<dbReference type="PANTHER" id="PTHR41878:SF1">
    <property type="entry name" value="TNPR PROTEIN"/>
    <property type="match status" value="1"/>
</dbReference>
<evidence type="ECO:0000259" key="1">
    <source>
        <dbReference type="Pfam" id="PF07929"/>
    </source>
</evidence>
<dbReference type="Gene3D" id="3.10.290.30">
    <property type="entry name" value="MM3350-like"/>
    <property type="match status" value="1"/>
</dbReference>